<organism evidence="1 3">
    <name type="scientific">Puccinia graminis f. sp. tritici</name>
    <dbReference type="NCBI Taxonomy" id="56615"/>
    <lineage>
        <taxon>Eukaryota</taxon>
        <taxon>Fungi</taxon>
        <taxon>Dikarya</taxon>
        <taxon>Basidiomycota</taxon>
        <taxon>Pucciniomycotina</taxon>
        <taxon>Pucciniomycetes</taxon>
        <taxon>Pucciniales</taxon>
        <taxon>Pucciniaceae</taxon>
        <taxon>Puccinia</taxon>
    </lineage>
</organism>
<comment type="caution">
    <text evidence="1">The sequence shown here is derived from an EMBL/GenBank/DDBJ whole genome shotgun (WGS) entry which is preliminary data.</text>
</comment>
<reference evidence="1 3" key="1">
    <citation type="submission" date="2019-05" db="EMBL/GenBank/DDBJ databases">
        <title>Emergence of the Ug99 lineage of the wheat stem rust pathogen through somatic hybridization.</title>
        <authorList>
            <person name="Li F."/>
            <person name="Upadhyaya N.M."/>
            <person name="Sperschneider J."/>
            <person name="Matny O."/>
            <person name="Nguyen-Phuc H."/>
            <person name="Mago R."/>
            <person name="Raley C."/>
            <person name="Miller M.E."/>
            <person name="Silverstein K.A.T."/>
            <person name="Henningsen E."/>
            <person name="Hirsch C.D."/>
            <person name="Visser B."/>
            <person name="Pretorius Z.A."/>
            <person name="Steffenson B.J."/>
            <person name="Schwessinger B."/>
            <person name="Dodds P.N."/>
            <person name="Figueroa M."/>
        </authorList>
    </citation>
    <scope>NUCLEOTIDE SEQUENCE [LARGE SCALE GENOMIC DNA]</scope>
    <source>
        <strain evidence="1 3">Ug99</strain>
    </source>
</reference>
<protein>
    <submittedName>
        <fullName evidence="1">Uncharacterized protein</fullName>
    </submittedName>
</protein>
<dbReference type="EMBL" id="VDEP01000173">
    <property type="protein sequence ID" value="KAA1126131.1"/>
    <property type="molecule type" value="Genomic_DNA"/>
</dbReference>
<sequence length="59" mass="6335">MMGDMAHHGESPSTFCRMLGPPSRGDFCSPAELGQQLALTKSPDSSPAKRFVLPYVSPI</sequence>
<evidence type="ECO:0000313" key="3">
    <source>
        <dbReference type="Proteomes" id="UP000325313"/>
    </source>
</evidence>
<accession>A0A5B0RJG9</accession>
<dbReference type="EMBL" id="VDEP01000035">
    <property type="protein sequence ID" value="KAA1136715.1"/>
    <property type="molecule type" value="Genomic_DNA"/>
</dbReference>
<name>A0A5B0RJG9_PUCGR</name>
<dbReference type="Proteomes" id="UP000325313">
    <property type="component" value="Unassembled WGS sequence"/>
</dbReference>
<evidence type="ECO:0000313" key="1">
    <source>
        <dbReference type="EMBL" id="KAA1126131.1"/>
    </source>
</evidence>
<evidence type="ECO:0000313" key="2">
    <source>
        <dbReference type="EMBL" id="KAA1136715.1"/>
    </source>
</evidence>
<gene>
    <name evidence="1" type="ORF">PGTUg99_026188</name>
    <name evidence="2" type="ORF">PGTUg99_037314</name>
</gene>
<proteinExistence type="predicted"/>
<dbReference type="AlphaFoldDB" id="A0A5B0RJG9"/>